<evidence type="ECO:0000256" key="4">
    <source>
        <dbReference type="PROSITE-ProRule" id="PRU00024"/>
    </source>
</evidence>
<name>A0A5N5NQ52_9ROSI</name>
<dbReference type="GO" id="GO:0008270">
    <property type="term" value="F:zinc ion binding"/>
    <property type="evidence" value="ECO:0007669"/>
    <property type="project" value="UniProtKB-KW"/>
</dbReference>
<sequence>MLKSQYQQQQEPEHLTAAIMKPKLLQNRLCDYCNDATALLYCRADSAKLCFSCDHEVHSTNQLFSKHTRSLLCDACHASPVSLFCETEHSVFCQNCDWERHSHSSLSSTHIRRPIEGFNGCPSGNDLMTILGLEDLGLKKSLFFSEESDGFTGSELDDGYSDLFVWDSPSVCIDDLIVSSDSGSSFQALEVPPLPKNRNAACGQHKEEILCQLRELVSMKPGPYGNADIDPVNIYLSLDADPQPPNLKTIGDPGAFASYEENLPVWLADYGEAANHVFSPSTLPRSNFEESCAVPDKELNIIGSASHIHDDHEARPQPLTIETLPVLPNVVAHDLNSQERDSAVSRYKEKKKTRRRNSLQQALLYVPWTVNNFTSTTNVLGMNPASFGQKAEQELGDVSPRWIVESGFTSMRCSAG</sequence>
<dbReference type="CDD" id="cd19821">
    <property type="entry name" value="Bbox1_BBX-like"/>
    <property type="match status" value="1"/>
</dbReference>
<feature type="domain" description="B box-type" evidence="5">
    <location>
        <begin position="68"/>
        <end position="115"/>
    </location>
</feature>
<reference evidence="7" key="1">
    <citation type="journal article" date="2019" name="Gigascience">
        <title>De novo genome assembly of the endangered Acer yangbiense, a plant species with extremely small populations endemic to Yunnan Province, China.</title>
        <authorList>
            <person name="Yang J."/>
            <person name="Wariss H.M."/>
            <person name="Tao L."/>
            <person name="Zhang R."/>
            <person name="Yun Q."/>
            <person name="Hollingsworth P."/>
            <person name="Dao Z."/>
            <person name="Luo G."/>
            <person name="Guo H."/>
            <person name="Ma Y."/>
            <person name="Sun W."/>
        </authorList>
    </citation>
    <scope>NUCLEOTIDE SEQUENCE [LARGE SCALE GENOMIC DNA]</scope>
    <source>
        <strain evidence="7">cv. br00</strain>
    </source>
</reference>
<gene>
    <name evidence="6" type="ORF">DKX38_003205</name>
</gene>
<evidence type="ECO:0000259" key="5">
    <source>
        <dbReference type="PROSITE" id="PS50119"/>
    </source>
</evidence>
<evidence type="ECO:0000256" key="3">
    <source>
        <dbReference type="ARBA" id="ARBA00022833"/>
    </source>
</evidence>
<dbReference type="Pfam" id="PF00643">
    <property type="entry name" value="zf-B_box"/>
    <property type="match status" value="1"/>
</dbReference>
<dbReference type="EMBL" id="VDCV01000002">
    <property type="protein sequence ID" value="KAB5569412.1"/>
    <property type="molecule type" value="Genomic_DNA"/>
</dbReference>
<keyword evidence="2 4" id="KW-0863">Zinc-finger</keyword>
<protein>
    <recommendedName>
        <fullName evidence="5">B box-type domain-containing protein</fullName>
    </recommendedName>
</protein>
<accession>A0A5N5NQ52</accession>
<dbReference type="Proteomes" id="UP000326939">
    <property type="component" value="Chromosome 2"/>
</dbReference>
<evidence type="ECO:0000256" key="2">
    <source>
        <dbReference type="ARBA" id="ARBA00022771"/>
    </source>
</evidence>
<comment type="caution">
    <text evidence="6">The sequence shown here is derived from an EMBL/GenBank/DDBJ whole genome shotgun (WGS) entry which is preliminary data.</text>
</comment>
<dbReference type="InterPro" id="IPR049808">
    <property type="entry name" value="CONSTANS-like_Bbox1"/>
</dbReference>
<feature type="domain" description="B box-type" evidence="5">
    <location>
        <begin position="25"/>
        <end position="72"/>
    </location>
</feature>
<evidence type="ECO:0000313" key="6">
    <source>
        <dbReference type="EMBL" id="KAB5569412.1"/>
    </source>
</evidence>
<dbReference type="InterPro" id="IPR000315">
    <property type="entry name" value="Znf_B-box"/>
</dbReference>
<proteinExistence type="predicted"/>
<evidence type="ECO:0000313" key="7">
    <source>
        <dbReference type="Proteomes" id="UP000326939"/>
    </source>
</evidence>
<keyword evidence="7" id="KW-1185">Reference proteome</keyword>
<dbReference type="AlphaFoldDB" id="A0A5N5NQ52"/>
<dbReference type="PROSITE" id="PS50119">
    <property type="entry name" value="ZF_BBOX"/>
    <property type="match status" value="2"/>
</dbReference>
<dbReference type="PANTHER" id="PTHR31717:SF58">
    <property type="entry name" value="ZINC FINGER PROTEIN CONSTANS-LIKE 13"/>
    <property type="match status" value="1"/>
</dbReference>
<dbReference type="PANTHER" id="PTHR31717">
    <property type="entry name" value="ZINC FINGER PROTEIN CONSTANS-LIKE 10"/>
    <property type="match status" value="1"/>
</dbReference>
<dbReference type="SMART" id="SM00336">
    <property type="entry name" value="BBOX"/>
    <property type="match status" value="2"/>
</dbReference>
<organism evidence="6 7">
    <name type="scientific">Salix brachista</name>
    <dbReference type="NCBI Taxonomy" id="2182728"/>
    <lineage>
        <taxon>Eukaryota</taxon>
        <taxon>Viridiplantae</taxon>
        <taxon>Streptophyta</taxon>
        <taxon>Embryophyta</taxon>
        <taxon>Tracheophyta</taxon>
        <taxon>Spermatophyta</taxon>
        <taxon>Magnoliopsida</taxon>
        <taxon>eudicotyledons</taxon>
        <taxon>Gunneridae</taxon>
        <taxon>Pentapetalae</taxon>
        <taxon>rosids</taxon>
        <taxon>fabids</taxon>
        <taxon>Malpighiales</taxon>
        <taxon>Salicaceae</taxon>
        <taxon>Saliceae</taxon>
        <taxon>Salix</taxon>
    </lineage>
</organism>
<evidence type="ECO:0000256" key="1">
    <source>
        <dbReference type="ARBA" id="ARBA00022723"/>
    </source>
</evidence>
<keyword evidence="3" id="KW-0862">Zinc</keyword>
<keyword evidence="1" id="KW-0479">Metal-binding</keyword>